<reference evidence="11 12" key="1">
    <citation type="submission" date="2019-07" db="EMBL/GenBank/DDBJ databases">
        <title>Genomes of Cafeteria roenbergensis.</title>
        <authorList>
            <person name="Fischer M.G."/>
            <person name="Hackl T."/>
            <person name="Roman M."/>
        </authorList>
    </citation>
    <scope>NUCLEOTIDE SEQUENCE [LARGE SCALE GENOMIC DNA]</scope>
    <source>
        <strain evidence="7 12">BVI</strain>
        <strain evidence="8 14">Cflag</strain>
        <strain evidence="10 11">E4-10P</strain>
        <strain evidence="9 13">RCC970-E3</strain>
    </source>
</reference>
<dbReference type="Proteomes" id="UP000325113">
    <property type="component" value="Unassembled WGS sequence"/>
</dbReference>
<keyword evidence="2 3" id="KW-0694">RNA-binding</keyword>
<evidence type="ECO:0008006" key="15">
    <source>
        <dbReference type="Google" id="ProtNLM"/>
    </source>
</evidence>
<name>A0A5A8DCL5_CAFRO</name>
<dbReference type="InterPro" id="IPR012677">
    <property type="entry name" value="Nucleotide-bd_a/b_plait_sf"/>
</dbReference>
<organism evidence="9 13">
    <name type="scientific">Cafeteria roenbergensis</name>
    <name type="common">Marine flagellate</name>
    <dbReference type="NCBI Taxonomy" id="33653"/>
    <lineage>
        <taxon>Eukaryota</taxon>
        <taxon>Sar</taxon>
        <taxon>Stramenopiles</taxon>
        <taxon>Bigyra</taxon>
        <taxon>Opalozoa</taxon>
        <taxon>Bicosoecida</taxon>
        <taxon>Cafeteriaceae</taxon>
        <taxon>Cafeteria</taxon>
    </lineage>
</organism>
<dbReference type="InterPro" id="IPR006630">
    <property type="entry name" value="La_HTH"/>
</dbReference>
<dbReference type="SMART" id="SM00715">
    <property type="entry name" value="LA"/>
    <property type="match status" value="1"/>
</dbReference>
<evidence type="ECO:0000256" key="2">
    <source>
        <dbReference type="ARBA" id="ARBA00022884"/>
    </source>
</evidence>
<evidence type="ECO:0000259" key="5">
    <source>
        <dbReference type="PROSITE" id="PS50102"/>
    </source>
</evidence>
<dbReference type="PROSITE" id="PS50102">
    <property type="entry name" value="RRM"/>
    <property type="match status" value="1"/>
</dbReference>
<dbReference type="InterPro" id="IPR045180">
    <property type="entry name" value="La_dom_prot"/>
</dbReference>
<feature type="compositionally biased region" description="Low complexity" evidence="4">
    <location>
        <begin position="423"/>
        <end position="462"/>
    </location>
</feature>
<evidence type="ECO:0000313" key="8">
    <source>
        <dbReference type="EMBL" id="KAA0150502.1"/>
    </source>
</evidence>
<dbReference type="Pfam" id="PF05383">
    <property type="entry name" value="La"/>
    <property type="match status" value="1"/>
</dbReference>
<dbReference type="EMBL" id="VLTM01000123">
    <property type="protein sequence ID" value="KAA0150502.1"/>
    <property type="molecule type" value="Genomic_DNA"/>
</dbReference>
<evidence type="ECO:0000313" key="9">
    <source>
        <dbReference type="EMBL" id="KAA0161641.1"/>
    </source>
</evidence>
<dbReference type="PROSITE" id="PS50961">
    <property type="entry name" value="HTH_LA"/>
    <property type="match status" value="1"/>
</dbReference>
<evidence type="ECO:0000256" key="4">
    <source>
        <dbReference type="SAM" id="MobiDB-lite"/>
    </source>
</evidence>
<evidence type="ECO:0000256" key="1">
    <source>
        <dbReference type="ARBA" id="ARBA00022553"/>
    </source>
</evidence>
<evidence type="ECO:0000313" key="7">
    <source>
        <dbReference type="EMBL" id="KAA0146483.1"/>
    </source>
</evidence>
<dbReference type="InterPro" id="IPR035979">
    <property type="entry name" value="RBD_domain_sf"/>
</dbReference>
<dbReference type="InterPro" id="IPR036390">
    <property type="entry name" value="WH_DNA-bd_sf"/>
</dbReference>
<feature type="region of interest" description="Disordered" evidence="4">
    <location>
        <begin position="365"/>
        <end position="398"/>
    </location>
</feature>
<dbReference type="Proteomes" id="UP000322899">
    <property type="component" value="Unassembled WGS sequence"/>
</dbReference>
<protein>
    <recommendedName>
        <fullName evidence="15">HTH La-type RNA-binding domain-containing protein</fullName>
    </recommendedName>
</protein>
<keyword evidence="12" id="KW-1185">Reference proteome</keyword>
<feature type="domain" description="RRM" evidence="5">
    <location>
        <begin position="106"/>
        <end position="180"/>
    </location>
</feature>
<dbReference type="AlphaFoldDB" id="A0A5A8DCL5"/>
<dbReference type="Proteomes" id="UP000324907">
    <property type="component" value="Unassembled WGS sequence"/>
</dbReference>
<comment type="caution">
    <text evidence="9">The sequence shown here is derived from an EMBL/GenBank/DDBJ whole genome shotgun (WGS) entry which is preliminary data.</text>
</comment>
<dbReference type="PANTHER" id="PTHR22792">
    <property type="entry name" value="LUPUS LA PROTEIN-RELATED"/>
    <property type="match status" value="1"/>
</dbReference>
<feature type="region of interest" description="Disordered" evidence="4">
    <location>
        <begin position="198"/>
        <end position="222"/>
    </location>
</feature>
<dbReference type="OMA" id="TWFVTMA"/>
<accession>A0A5A8DCL5</accession>
<dbReference type="EMBL" id="VLTL01000092">
    <property type="protein sequence ID" value="KAA0161641.1"/>
    <property type="molecule type" value="Genomic_DNA"/>
</dbReference>
<feature type="domain" description="HTH La-type RNA-binding" evidence="6">
    <location>
        <begin position="18"/>
        <end position="107"/>
    </location>
</feature>
<dbReference type="Proteomes" id="UP000323011">
    <property type="component" value="Unassembled WGS sequence"/>
</dbReference>
<proteinExistence type="predicted"/>
<dbReference type="InterPro" id="IPR058699">
    <property type="entry name" value="RRM_LARP4/4B"/>
</dbReference>
<dbReference type="EMBL" id="VLTO01000101">
    <property type="protein sequence ID" value="KAA0164528.1"/>
    <property type="molecule type" value="Genomic_DNA"/>
</dbReference>
<evidence type="ECO:0000313" key="14">
    <source>
        <dbReference type="Proteomes" id="UP000325113"/>
    </source>
</evidence>
<dbReference type="Gene3D" id="1.10.10.10">
    <property type="entry name" value="Winged helix-like DNA-binding domain superfamily/Winged helix DNA-binding domain"/>
    <property type="match status" value="1"/>
</dbReference>
<keyword evidence="1" id="KW-0597">Phosphoprotein</keyword>
<feature type="compositionally biased region" description="Low complexity" evidence="4">
    <location>
        <begin position="509"/>
        <end position="538"/>
    </location>
</feature>
<evidence type="ECO:0000313" key="12">
    <source>
        <dbReference type="Proteomes" id="UP000323011"/>
    </source>
</evidence>
<feature type="region of interest" description="Disordered" evidence="4">
    <location>
        <begin position="474"/>
        <end position="544"/>
    </location>
</feature>
<dbReference type="InterPro" id="IPR036388">
    <property type="entry name" value="WH-like_DNA-bd_sf"/>
</dbReference>
<dbReference type="SUPFAM" id="SSF46785">
    <property type="entry name" value="Winged helix' DNA-binding domain"/>
    <property type="match status" value="1"/>
</dbReference>
<dbReference type="OrthoDB" id="340227at2759"/>
<dbReference type="Gene3D" id="3.30.70.330">
    <property type="match status" value="1"/>
</dbReference>
<evidence type="ECO:0000313" key="11">
    <source>
        <dbReference type="Proteomes" id="UP000322899"/>
    </source>
</evidence>
<evidence type="ECO:0000313" key="10">
    <source>
        <dbReference type="EMBL" id="KAA0164528.1"/>
    </source>
</evidence>
<gene>
    <name evidence="10" type="ORF">FNF27_07783</name>
    <name evidence="9" type="ORF">FNF28_04990</name>
    <name evidence="7" type="ORF">FNF29_08014</name>
    <name evidence="8" type="ORF">FNF31_07022</name>
</gene>
<dbReference type="SUPFAM" id="SSF54928">
    <property type="entry name" value="RNA-binding domain, RBD"/>
    <property type="match status" value="1"/>
</dbReference>
<feature type="compositionally biased region" description="Low complexity" evidence="4">
    <location>
        <begin position="492"/>
        <end position="502"/>
    </location>
</feature>
<feature type="region of interest" description="Disordered" evidence="4">
    <location>
        <begin position="410"/>
        <end position="462"/>
    </location>
</feature>
<dbReference type="InterPro" id="IPR000504">
    <property type="entry name" value="RRM_dom"/>
</dbReference>
<dbReference type="CDD" id="cd07323">
    <property type="entry name" value="LAM"/>
    <property type="match status" value="1"/>
</dbReference>
<evidence type="ECO:0000256" key="3">
    <source>
        <dbReference type="PROSITE-ProRule" id="PRU00332"/>
    </source>
</evidence>
<evidence type="ECO:0000313" key="13">
    <source>
        <dbReference type="Proteomes" id="UP000324907"/>
    </source>
</evidence>
<sequence>MAGQEDARVTSSAVAPTELSGDELLASVRTQIEHYFSKENLTQDQFLVSQMNAQFFVPLRVVADFARVRAMTTDLDVIRDALRTSSAVALDPTEGMVRPNIHSERTTIILREIAADVGEEAISGIFTGVDGCPKPVSVRSDVGDIWFVTMASEKEAQAAIRALRGKQFRGEPLRMRLKSENALRVIVAASSRNAAAAAGSSGASGTTASTAGAPAPAPVSSSAGSAAAGSVPAYAYGPQSRAAGSSAPGASSGAPLAVAAAVASGDLVGPMASAGFAPAVPTHLPAVTYTADQILAIAQGMGTRPEDVALPEAARVEAFSAIYSKRPNPELLHRQRTQSVEASLASGRPRFDSVASVDVTSMHYGDAERRHRKSSAAAARGVEVLGQFEPPQGATTAPGEHEMAEMMASAFSPKPSRPRGRAEASADGADSQAGAGDVQPASSTGAAAPGSDAKAAQSSKPAPYAAALLRSAPATAPKPVVVKGHSGPSGKAANASTATAPETAEDDAAAAAPPKASEAPATAEAAAAPAPAAAAPKASWGSSGTTFAAVLQRKNKQ</sequence>
<dbReference type="GO" id="GO:0003723">
    <property type="term" value="F:RNA binding"/>
    <property type="evidence" value="ECO:0007669"/>
    <property type="project" value="UniProtKB-UniRule"/>
</dbReference>
<evidence type="ECO:0000259" key="6">
    <source>
        <dbReference type="PROSITE" id="PS50961"/>
    </source>
</evidence>
<dbReference type="Pfam" id="PF26088">
    <property type="entry name" value="RRM_LARP4"/>
    <property type="match status" value="1"/>
</dbReference>
<dbReference type="EMBL" id="VLTN01000085">
    <property type="protein sequence ID" value="KAA0146483.1"/>
    <property type="molecule type" value="Genomic_DNA"/>
</dbReference>